<feature type="transmembrane region" description="Helical" evidence="6">
    <location>
        <begin position="532"/>
        <end position="553"/>
    </location>
</feature>
<dbReference type="GO" id="GO:0016020">
    <property type="term" value="C:membrane"/>
    <property type="evidence" value="ECO:0007669"/>
    <property type="project" value="UniProtKB-SubCell"/>
</dbReference>
<feature type="transmembrane region" description="Helical" evidence="6">
    <location>
        <begin position="451"/>
        <end position="471"/>
    </location>
</feature>
<reference evidence="7" key="2">
    <citation type="submission" date="2015-03" db="UniProtKB">
        <authorList>
            <consortium name="EnsemblPlants"/>
        </authorList>
    </citation>
    <scope>IDENTIFICATION</scope>
</reference>
<keyword evidence="8" id="KW-1185">Reference proteome</keyword>
<evidence type="ECO:0000313" key="7">
    <source>
        <dbReference type="EnsemblPlants" id="Bo2g064700.1"/>
    </source>
</evidence>
<sequence>HPKKILTERKCTRDVPTLYIYQSFHVFTLIYLCKLHKSKDPISQHQFHPKFKVRREGHFFFPPSSNFSKSLLPAEMDVSDSHSQKSSPHSILDAEKVEKKPGGWRAVTFILGNETLERLGTIGLLSNFMVYLTRVFHLEQVDASNVINIWSGFSNLTPLVGAFISDAYVGRFKTIAFASFATLLGLVTLTLTASLPQLHPETCNSKDPVSCGGPNKLQFGILLLGLGFLSIGSGGIRPCSIPFGVDQFDQRTEEGIKGVASFFNWYYMTFTVVLLITQTVVVYIQDQVSWIIGFSVPTGLMACAVVMFFAGMKLYVYVKPEGSIFSGIAQVVVAARKKRKMKLPAEDDGTVTYYDPPVKDSVLSKLHHSNQYRFLDKAAVIIEGDLTSEGVPANKWRLCSIQEVEEVKCLIRIVPVWSAGIISLAAMTQQGTFTVSQALKMDRHIGPNFEIPAGSLSVISLLTIGVFLPLYDRVLVPFFRRITGHKSGITLLQRIGTGIVFAILSMIVAGLVERMRRMRSINAGDPTGMTPMSVFWLSPQLVLMGLCEAFNIIGQIEFFNSQFPEHMRSIANSLFSLSFAGSNYLSSLIVTTVHKFSGGHDRPDWLNKNLNAGKLDYFYYLIAVLGVFNLVYFWYCAQGYRYKVGLQMGGFEEDKSFSDVETSSKNS</sequence>
<evidence type="ECO:0000256" key="1">
    <source>
        <dbReference type="ARBA" id="ARBA00004141"/>
    </source>
</evidence>
<evidence type="ECO:0000256" key="6">
    <source>
        <dbReference type="SAM" id="Phobius"/>
    </source>
</evidence>
<dbReference type="HOGENOM" id="CLU_009313_4_2_1"/>
<comment type="similarity">
    <text evidence="2">Belongs to the major facilitator superfamily. Proton-dependent oligopeptide transporter (POT/PTR) (TC 2.A.17) family.</text>
</comment>
<dbReference type="CDD" id="cd17416">
    <property type="entry name" value="MFS_NPF1_2"/>
    <property type="match status" value="1"/>
</dbReference>
<keyword evidence="5 6" id="KW-0472">Membrane</keyword>
<keyword evidence="4 6" id="KW-1133">Transmembrane helix</keyword>
<evidence type="ECO:0008006" key="9">
    <source>
        <dbReference type="Google" id="ProtNLM"/>
    </source>
</evidence>
<dbReference type="InterPro" id="IPR036259">
    <property type="entry name" value="MFS_trans_sf"/>
</dbReference>
<keyword evidence="3 6" id="KW-0812">Transmembrane</keyword>
<dbReference type="Pfam" id="PF00854">
    <property type="entry name" value="PTR2"/>
    <property type="match status" value="1"/>
</dbReference>
<evidence type="ECO:0000313" key="8">
    <source>
        <dbReference type="Proteomes" id="UP000032141"/>
    </source>
</evidence>
<proteinExistence type="inferred from homology"/>
<dbReference type="eggNOG" id="KOG1237">
    <property type="taxonomic scope" value="Eukaryota"/>
</dbReference>
<evidence type="ECO:0000256" key="4">
    <source>
        <dbReference type="ARBA" id="ARBA00022989"/>
    </source>
</evidence>
<feature type="transmembrane region" description="Helical" evidence="6">
    <location>
        <begin position="290"/>
        <end position="310"/>
    </location>
</feature>
<feature type="transmembrane region" description="Helical" evidence="6">
    <location>
        <begin position="617"/>
        <end position="637"/>
    </location>
</feature>
<dbReference type="Proteomes" id="UP000032141">
    <property type="component" value="Chromosome C2"/>
</dbReference>
<feature type="transmembrane region" description="Helical" evidence="6">
    <location>
        <begin position="491"/>
        <end position="512"/>
    </location>
</feature>
<dbReference type="InterPro" id="IPR000109">
    <property type="entry name" value="POT_fam"/>
</dbReference>
<feature type="transmembrane region" description="Helical" evidence="6">
    <location>
        <begin position="217"/>
        <end position="236"/>
    </location>
</feature>
<evidence type="ECO:0000256" key="5">
    <source>
        <dbReference type="ARBA" id="ARBA00023136"/>
    </source>
</evidence>
<dbReference type="Gene3D" id="1.20.1250.20">
    <property type="entry name" value="MFS general substrate transporter like domains"/>
    <property type="match status" value="1"/>
</dbReference>
<dbReference type="SUPFAM" id="SSF103473">
    <property type="entry name" value="MFS general substrate transporter"/>
    <property type="match status" value="1"/>
</dbReference>
<feature type="transmembrane region" description="Helical" evidence="6">
    <location>
        <begin position="175"/>
        <end position="197"/>
    </location>
</feature>
<feature type="transmembrane region" description="Helical" evidence="6">
    <location>
        <begin position="265"/>
        <end position="284"/>
    </location>
</feature>
<evidence type="ECO:0000256" key="3">
    <source>
        <dbReference type="ARBA" id="ARBA00022692"/>
    </source>
</evidence>
<accession>A0A0D3APH1</accession>
<protein>
    <recommendedName>
        <fullName evidence="9">Major facilitator superfamily (MFS) profile domain-containing protein</fullName>
    </recommendedName>
</protein>
<dbReference type="PANTHER" id="PTHR11654">
    <property type="entry name" value="OLIGOPEPTIDE TRANSPORTER-RELATED"/>
    <property type="match status" value="1"/>
</dbReference>
<organism evidence="7 8">
    <name type="scientific">Brassica oleracea var. oleracea</name>
    <dbReference type="NCBI Taxonomy" id="109376"/>
    <lineage>
        <taxon>Eukaryota</taxon>
        <taxon>Viridiplantae</taxon>
        <taxon>Streptophyta</taxon>
        <taxon>Embryophyta</taxon>
        <taxon>Tracheophyta</taxon>
        <taxon>Spermatophyta</taxon>
        <taxon>Magnoliopsida</taxon>
        <taxon>eudicotyledons</taxon>
        <taxon>Gunneridae</taxon>
        <taxon>Pentapetalae</taxon>
        <taxon>rosids</taxon>
        <taxon>malvids</taxon>
        <taxon>Brassicales</taxon>
        <taxon>Brassicaceae</taxon>
        <taxon>Brassiceae</taxon>
        <taxon>Brassica</taxon>
    </lineage>
</organism>
<dbReference type="AlphaFoldDB" id="A0A0D3APH1"/>
<dbReference type="Gramene" id="Bo2g064700.1">
    <property type="protein sequence ID" value="Bo2g064700.1"/>
    <property type="gene ID" value="Bo2g064700"/>
</dbReference>
<comment type="subcellular location">
    <subcellularLocation>
        <location evidence="1">Membrane</location>
        <topology evidence="1">Multi-pass membrane protein</topology>
    </subcellularLocation>
</comment>
<name>A0A0D3APH1_BRAOL</name>
<dbReference type="GO" id="GO:0022857">
    <property type="term" value="F:transmembrane transporter activity"/>
    <property type="evidence" value="ECO:0007669"/>
    <property type="project" value="InterPro"/>
</dbReference>
<reference evidence="7 8" key="1">
    <citation type="journal article" date="2014" name="Genome Biol.">
        <title>Transcriptome and methylome profiling reveals relics of genome dominance in the mesopolyploid Brassica oleracea.</title>
        <authorList>
            <person name="Parkin I.A."/>
            <person name="Koh C."/>
            <person name="Tang H."/>
            <person name="Robinson S.J."/>
            <person name="Kagale S."/>
            <person name="Clarke W.E."/>
            <person name="Town C.D."/>
            <person name="Nixon J."/>
            <person name="Krishnakumar V."/>
            <person name="Bidwell S.L."/>
            <person name="Denoeud F."/>
            <person name="Belcram H."/>
            <person name="Links M.G."/>
            <person name="Just J."/>
            <person name="Clarke C."/>
            <person name="Bender T."/>
            <person name="Huebert T."/>
            <person name="Mason A.S."/>
            <person name="Pires J.C."/>
            <person name="Barker G."/>
            <person name="Moore J."/>
            <person name="Walley P.G."/>
            <person name="Manoli S."/>
            <person name="Batley J."/>
            <person name="Edwards D."/>
            <person name="Nelson M.N."/>
            <person name="Wang X."/>
            <person name="Paterson A.H."/>
            <person name="King G."/>
            <person name="Bancroft I."/>
            <person name="Chalhoub B."/>
            <person name="Sharpe A.G."/>
        </authorList>
    </citation>
    <scope>NUCLEOTIDE SEQUENCE</scope>
    <source>
        <strain evidence="7 8">cv. TO1000</strain>
    </source>
</reference>
<dbReference type="OMA" id="MISHAVC"/>
<evidence type="ECO:0000256" key="2">
    <source>
        <dbReference type="ARBA" id="ARBA00005982"/>
    </source>
</evidence>
<dbReference type="EnsemblPlants" id="Bo2g064700.1">
    <property type="protein sequence ID" value="Bo2g064700.1"/>
    <property type="gene ID" value="Bo2g064700"/>
</dbReference>